<organism evidence="1 2">
    <name type="scientific">Cricetulus griseus</name>
    <name type="common">Chinese hamster</name>
    <name type="synonym">Cricetulus barabensis griseus</name>
    <dbReference type="NCBI Taxonomy" id="10029"/>
    <lineage>
        <taxon>Eukaryota</taxon>
        <taxon>Metazoa</taxon>
        <taxon>Chordata</taxon>
        <taxon>Craniata</taxon>
        <taxon>Vertebrata</taxon>
        <taxon>Euteleostomi</taxon>
        <taxon>Mammalia</taxon>
        <taxon>Eutheria</taxon>
        <taxon>Euarchontoglires</taxon>
        <taxon>Glires</taxon>
        <taxon>Rodentia</taxon>
        <taxon>Myomorpha</taxon>
        <taxon>Muroidea</taxon>
        <taxon>Cricetidae</taxon>
        <taxon>Cricetinae</taxon>
        <taxon>Cricetulus</taxon>
    </lineage>
</organism>
<evidence type="ECO:0000313" key="1">
    <source>
        <dbReference type="EMBL" id="EGW08021.1"/>
    </source>
</evidence>
<dbReference type="AlphaFoldDB" id="G3HLV0"/>
<gene>
    <name evidence="1" type="ORF">I79_011693</name>
</gene>
<reference evidence="2" key="1">
    <citation type="journal article" date="2011" name="Nat. Biotechnol.">
        <title>The genomic sequence of the Chinese hamster ovary (CHO)-K1 cell line.</title>
        <authorList>
            <person name="Xu X."/>
            <person name="Nagarajan H."/>
            <person name="Lewis N.E."/>
            <person name="Pan S."/>
            <person name="Cai Z."/>
            <person name="Liu X."/>
            <person name="Chen W."/>
            <person name="Xie M."/>
            <person name="Wang W."/>
            <person name="Hammond S."/>
            <person name="Andersen M.R."/>
            <person name="Neff N."/>
            <person name="Passarelli B."/>
            <person name="Koh W."/>
            <person name="Fan H.C."/>
            <person name="Wang J."/>
            <person name="Gui Y."/>
            <person name="Lee K.H."/>
            <person name="Betenbaugh M.J."/>
            <person name="Quake S.R."/>
            <person name="Famili I."/>
            <person name="Palsson B.O."/>
            <person name="Wang J."/>
        </authorList>
    </citation>
    <scope>NUCLEOTIDE SEQUENCE [LARGE SCALE GENOMIC DNA]</scope>
    <source>
        <strain evidence="2">CHO K1 cell line</strain>
    </source>
</reference>
<sequence length="51" mass="5914">MATILQCKGTERQDRVWMGARPTMSLLRFFFSFYFETGSHYVASTGLELTM</sequence>
<name>G3HLV0_CRIGR</name>
<dbReference type="InParanoid" id="G3HLV0"/>
<dbReference type="EMBL" id="JH000499">
    <property type="protein sequence ID" value="EGW08021.1"/>
    <property type="molecule type" value="Genomic_DNA"/>
</dbReference>
<accession>G3HLV0</accession>
<evidence type="ECO:0000313" key="2">
    <source>
        <dbReference type="Proteomes" id="UP000001075"/>
    </source>
</evidence>
<protein>
    <submittedName>
        <fullName evidence="1">Uncharacterized protein</fullName>
    </submittedName>
</protein>
<proteinExistence type="predicted"/>
<dbReference type="Proteomes" id="UP000001075">
    <property type="component" value="Unassembled WGS sequence"/>
</dbReference>